<sequence length="330" mass="36110">MAVVGGAPKFARKAHELGLSVVYIQNPDEYDRAHWPYVDQALLVDYADTERILPLVRSLHQSFPFQAVISLWELGLLPAAKIDNALGLGGNSLETVELLLDKSRMRRRLNALGISPVAAEVGRTEQDLRAFIEANGVPVVVKPIDEAGSIGIFAVRDESDVAQVVERFHALSKQLDAKDLAGDLDRFLMEEYLDGPELSVETLSFDGRHVLVATTDKLSTDTGFIETGHSQPSRHPEPLLREAEELVVKFLDAVGLRDGPAHTEVKLTSRGPAIIESHNRVGGDRINDLTEIAYGVDMERYALAAPFGLLEPLRRSPAPVAGSAIRFLTP</sequence>
<feature type="domain" description="ATP-grasp" evidence="5">
    <location>
        <begin position="106"/>
        <end position="307"/>
    </location>
</feature>
<dbReference type="Gene3D" id="3.40.50.20">
    <property type="match status" value="1"/>
</dbReference>
<evidence type="ECO:0000313" key="7">
    <source>
        <dbReference type="Proteomes" id="UP000037020"/>
    </source>
</evidence>
<dbReference type="Proteomes" id="UP000037020">
    <property type="component" value="Unassembled WGS sequence"/>
</dbReference>
<accession>A0ABR5JDQ7</accession>
<name>A0ABR5JDQ7_9ACTN</name>
<dbReference type="InterPro" id="IPR011761">
    <property type="entry name" value="ATP-grasp"/>
</dbReference>
<dbReference type="InterPro" id="IPR052032">
    <property type="entry name" value="ATP-dep_AA_Ligase"/>
</dbReference>
<evidence type="ECO:0000256" key="1">
    <source>
        <dbReference type="ARBA" id="ARBA00022598"/>
    </source>
</evidence>
<keyword evidence="3 4" id="KW-0067">ATP-binding</keyword>
<evidence type="ECO:0000256" key="2">
    <source>
        <dbReference type="ARBA" id="ARBA00022741"/>
    </source>
</evidence>
<dbReference type="SUPFAM" id="SSF56059">
    <property type="entry name" value="Glutathione synthetase ATP-binding domain-like"/>
    <property type="match status" value="1"/>
</dbReference>
<keyword evidence="1" id="KW-0436">Ligase</keyword>
<reference evidence="6 7" key="1">
    <citation type="submission" date="2015-07" db="EMBL/GenBank/DDBJ databases">
        <authorList>
            <person name="Ju K.-S."/>
            <person name="Doroghazi J.R."/>
            <person name="Metcalf W.W."/>
        </authorList>
    </citation>
    <scope>NUCLEOTIDE SEQUENCE [LARGE SCALE GENOMIC DNA]</scope>
    <source>
        <strain evidence="6 7">NRRL B-3589</strain>
    </source>
</reference>
<dbReference type="PANTHER" id="PTHR43585:SF2">
    <property type="entry name" value="ATP-GRASP ENZYME FSQD"/>
    <property type="match status" value="1"/>
</dbReference>
<feature type="non-terminal residue" evidence="6">
    <location>
        <position position="330"/>
    </location>
</feature>
<dbReference type="Gene3D" id="3.30.470.20">
    <property type="entry name" value="ATP-grasp fold, B domain"/>
    <property type="match status" value="1"/>
</dbReference>
<keyword evidence="2 4" id="KW-0547">Nucleotide-binding</keyword>
<dbReference type="Pfam" id="PF18130">
    <property type="entry name" value="ATPgrasp_N"/>
    <property type="match status" value="1"/>
</dbReference>
<dbReference type="Pfam" id="PF13535">
    <property type="entry name" value="ATP-grasp_4"/>
    <property type="match status" value="1"/>
</dbReference>
<evidence type="ECO:0000313" key="6">
    <source>
        <dbReference type="EMBL" id="KOG91583.1"/>
    </source>
</evidence>
<dbReference type="PANTHER" id="PTHR43585">
    <property type="entry name" value="FUMIPYRROLE BIOSYNTHESIS PROTEIN C"/>
    <property type="match status" value="1"/>
</dbReference>
<evidence type="ECO:0000256" key="3">
    <source>
        <dbReference type="ARBA" id="ARBA00022840"/>
    </source>
</evidence>
<dbReference type="EMBL" id="LGUT01000185">
    <property type="protein sequence ID" value="KOG91583.1"/>
    <property type="molecule type" value="Genomic_DNA"/>
</dbReference>
<gene>
    <name evidence="6" type="ORF">ADK38_02370</name>
</gene>
<evidence type="ECO:0000256" key="4">
    <source>
        <dbReference type="PROSITE-ProRule" id="PRU00409"/>
    </source>
</evidence>
<protein>
    <submittedName>
        <fullName evidence="6">Carboxylase</fullName>
    </submittedName>
</protein>
<evidence type="ECO:0000259" key="5">
    <source>
        <dbReference type="PROSITE" id="PS50975"/>
    </source>
</evidence>
<comment type="caution">
    <text evidence="6">The sequence shown here is derived from an EMBL/GenBank/DDBJ whole genome shotgun (WGS) entry which is preliminary data.</text>
</comment>
<dbReference type="InterPro" id="IPR041472">
    <property type="entry name" value="BL00235/CARNS1_N"/>
</dbReference>
<dbReference type="PROSITE" id="PS50975">
    <property type="entry name" value="ATP_GRASP"/>
    <property type="match status" value="1"/>
</dbReference>
<organism evidence="6 7">
    <name type="scientific">Streptomyces varsoviensis</name>
    <dbReference type="NCBI Taxonomy" id="67373"/>
    <lineage>
        <taxon>Bacteria</taxon>
        <taxon>Bacillati</taxon>
        <taxon>Actinomycetota</taxon>
        <taxon>Actinomycetes</taxon>
        <taxon>Kitasatosporales</taxon>
        <taxon>Streptomycetaceae</taxon>
        <taxon>Streptomyces</taxon>
    </lineage>
</organism>
<proteinExistence type="predicted"/>
<keyword evidence="7" id="KW-1185">Reference proteome</keyword>